<dbReference type="EMBL" id="CP034412">
    <property type="protein sequence ID" value="QCY47829.1"/>
    <property type="molecule type" value="Genomic_DNA"/>
</dbReference>
<keyword evidence="6" id="KW-0804">Transcription</keyword>
<dbReference type="KEGG" id="gcr:GcLGCM259_2115"/>
<dbReference type="SMART" id="SM00862">
    <property type="entry name" value="Trans_reg_C"/>
    <property type="match status" value="1"/>
</dbReference>
<dbReference type="Pfam" id="PF21695">
    <property type="entry name" value="GlnR_1st"/>
    <property type="match status" value="1"/>
</dbReference>
<dbReference type="GO" id="GO:0006355">
    <property type="term" value="P:regulation of DNA-templated transcription"/>
    <property type="evidence" value="ECO:0007669"/>
    <property type="project" value="InterPro"/>
</dbReference>
<dbReference type="SUPFAM" id="SSF46894">
    <property type="entry name" value="C-terminal effector domain of the bipartite response regulators"/>
    <property type="match status" value="1"/>
</dbReference>
<dbReference type="GO" id="GO:0000156">
    <property type="term" value="F:phosphorelay response regulator activity"/>
    <property type="evidence" value="ECO:0007669"/>
    <property type="project" value="TreeGrafter"/>
</dbReference>
<dbReference type="InterPro" id="IPR001867">
    <property type="entry name" value="OmpR/PhoB-type_DNA-bd"/>
</dbReference>
<evidence type="ECO:0000256" key="6">
    <source>
        <dbReference type="ARBA" id="ARBA00023163"/>
    </source>
</evidence>
<dbReference type="Proteomes" id="UP000307000">
    <property type="component" value="Chromosome"/>
</dbReference>
<dbReference type="PANTHER" id="PTHR48111">
    <property type="entry name" value="REGULATOR OF RPOS"/>
    <property type="match status" value="1"/>
</dbReference>
<feature type="domain" description="OmpR/PhoB-type" evidence="8">
    <location>
        <begin position="121"/>
        <end position="218"/>
    </location>
</feature>
<dbReference type="InterPro" id="IPR039420">
    <property type="entry name" value="WalR-like"/>
</dbReference>
<keyword evidence="1" id="KW-0597">Phosphoprotein</keyword>
<protein>
    <submittedName>
        <fullName evidence="9">DNA-binding response regulator</fullName>
    </submittedName>
</protein>
<dbReference type="CDD" id="cd00383">
    <property type="entry name" value="trans_reg_C"/>
    <property type="match status" value="1"/>
</dbReference>
<dbReference type="FunFam" id="1.10.10.10:FF:000216">
    <property type="entry name" value="DNA-binding response regulator"/>
    <property type="match status" value="1"/>
</dbReference>
<dbReference type="PANTHER" id="PTHR48111:SF16">
    <property type="entry name" value="TRANSCRIPTIONAL REGULATORY PROTEIN GLNR"/>
    <property type="match status" value="1"/>
</dbReference>
<evidence type="ECO:0000259" key="8">
    <source>
        <dbReference type="PROSITE" id="PS51755"/>
    </source>
</evidence>
<feature type="DNA-binding region" description="OmpR/PhoB-type" evidence="7">
    <location>
        <begin position="121"/>
        <end position="218"/>
    </location>
</feature>
<keyword evidence="5" id="KW-0010">Activator</keyword>
<dbReference type="Gene3D" id="1.10.10.10">
    <property type="entry name" value="Winged helix-like DNA-binding domain superfamily/Winged helix DNA-binding domain"/>
    <property type="match status" value="1"/>
</dbReference>
<dbReference type="GO" id="GO:0032993">
    <property type="term" value="C:protein-DNA complex"/>
    <property type="evidence" value="ECO:0007669"/>
    <property type="project" value="TreeGrafter"/>
</dbReference>
<evidence type="ECO:0000313" key="10">
    <source>
        <dbReference type="Proteomes" id="UP000307000"/>
    </source>
</evidence>
<dbReference type="InterPro" id="IPR036388">
    <property type="entry name" value="WH-like_DNA-bd_sf"/>
</dbReference>
<dbReference type="InterPro" id="IPR049170">
    <property type="entry name" value="GlnR_N"/>
</dbReference>
<dbReference type="AlphaFoldDB" id="A0A5B7WVA4"/>
<keyword evidence="10" id="KW-1185">Reference proteome</keyword>
<dbReference type="RefSeq" id="WP_138926614.1">
    <property type="nucleotide sequence ID" value="NZ_CP034412.1"/>
</dbReference>
<evidence type="ECO:0000256" key="5">
    <source>
        <dbReference type="ARBA" id="ARBA00023159"/>
    </source>
</evidence>
<evidence type="ECO:0000256" key="2">
    <source>
        <dbReference type="ARBA" id="ARBA00023012"/>
    </source>
</evidence>
<organism evidence="9 10">
    <name type="scientific">Glutamicibacter creatinolyticus</name>
    <dbReference type="NCBI Taxonomy" id="162496"/>
    <lineage>
        <taxon>Bacteria</taxon>
        <taxon>Bacillati</taxon>
        <taxon>Actinomycetota</taxon>
        <taxon>Actinomycetes</taxon>
        <taxon>Micrococcales</taxon>
        <taxon>Micrococcaceae</taxon>
        <taxon>Glutamicibacter</taxon>
    </lineage>
</organism>
<dbReference type="GO" id="GO:0005829">
    <property type="term" value="C:cytosol"/>
    <property type="evidence" value="ECO:0007669"/>
    <property type="project" value="TreeGrafter"/>
</dbReference>
<sequence length="220" mass="24323">MAHLLLLGEERENACVLPALELLSHDIRQLPATSDSLRHAGPAQAVILDATGDLAAARTACQLVAATLNLPLLVVILEGGLTVMSSEWRADDFVLPTASPAEIEARLRMLLSRGPSATGPVDAEPVAGLRIDELSYTAKIDQRVLDLTYKEFELLKYLAQFPGRVFTREQLLHEVWGYDYYGGTRTVDVHVRRLRAKLGTDHEQLIGTVRNVGYRFHAEQ</sequence>
<dbReference type="InterPro" id="IPR016032">
    <property type="entry name" value="Sig_transdc_resp-reg_C-effctor"/>
</dbReference>
<dbReference type="PROSITE" id="PS51755">
    <property type="entry name" value="OMPR_PHOB"/>
    <property type="match status" value="1"/>
</dbReference>
<gene>
    <name evidence="9" type="ORF">GcLGCM259_2115</name>
</gene>
<evidence type="ECO:0000256" key="7">
    <source>
        <dbReference type="PROSITE-ProRule" id="PRU01091"/>
    </source>
</evidence>
<evidence type="ECO:0000313" key="9">
    <source>
        <dbReference type="EMBL" id="QCY47829.1"/>
    </source>
</evidence>
<keyword evidence="2" id="KW-0902">Two-component regulatory system</keyword>
<dbReference type="Pfam" id="PF00486">
    <property type="entry name" value="Trans_reg_C"/>
    <property type="match status" value="1"/>
</dbReference>
<dbReference type="GO" id="GO:0000976">
    <property type="term" value="F:transcription cis-regulatory region binding"/>
    <property type="evidence" value="ECO:0007669"/>
    <property type="project" value="TreeGrafter"/>
</dbReference>
<evidence type="ECO:0000256" key="4">
    <source>
        <dbReference type="ARBA" id="ARBA00023125"/>
    </source>
</evidence>
<reference evidence="9 10" key="1">
    <citation type="submission" date="2018-12" db="EMBL/GenBank/DDBJ databases">
        <title>Complete Genome Sequence of Glutamicibacter creatinolyticus strain LGCM259,isolated from an abscess of a 12-year-old mare in Italy.</title>
        <authorList>
            <person name="Santos R.G."/>
            <person name="Silva A.L."/>
            <person name="Seyffert N."/>
            <person name="Castro T.L.P."/>
            <person name="Attili A.R."/>
            <person name="Rifici C."/>
            <person name="Mazzullo G."/>
            <person name="Brenig B."/>
            <person name="Venanzi F."/>
            <person name="Azevedo V."/>
        </authorList>
    </citation>
    <scope>NUCLEOTIDE SEQUENCE [LARGE SCALE GENOMIC DNA]</scope>
    <source>
        <strain evidence="9 10">LGCM 259</strain>
    </source>
</reference>
<name>A0A5B7WVA4_9MICC</name>
<keyword evidence="3" id="KW-0805">Transcription regulation</keyword>
<keyword evidence="4 7" id="KW-0238">DNA-binding</keyword>
<dbReference type="Gene3D" id="3.40.50.2300">
    <property type="match status" value="1"/>
</dbReference>
<evidence type="ECO:0000256" key="1">
    <source>
        <dbReference type="ARBA" id="ARBA00022553"/>
    </source>
</evidence>
<accession>A0A5B7WVA4</accession>
<proteinExistence type="predicted"/>
<evidence type="ECO:0000256" key="3">
    <source>
        <dbReference type="ARBA" id="ARBA00023015"/>
    </source>
</evidence>